<reference evidence="1 2" key="1">
    <citation type="submission" date="2014-09" db="EMBL/GenBank/DDBJ databases">
        <authorList>
            <person name="Chan K.-G."/>
        </authorList>
    </citation>
    <scope>NUCLEOTIDE SEQUENCE [LARGE SCALE GENOMIC DNA]</scope>
    <source>
        <strain evidence="1 2">M006</strain>
    </source>
</reference>
<proteinExistence type="predicted"/>
<protein>
    <submittedName>
        <fullName evidence="1">Uncharacterized protein</fullName>
    </submittedName>
</protein>
<dbReference type="RefSeq" id="WP_039291087.1">
    <property type="nucleotide sequence ID" value="NZ_CP009458.1"/>
</dbReference>
<dbReference type="AlphaFoldDB" id="A0AAN0S4I0"/>
<accession>A0AAN0S4I0</accession>
<gene>
    <name evidence="1" type="ORF">LH23_11185</name>
</gene>
<organism evidence="1 2">
    <name type="scientific">Cedecea neteri</name>
    <dbReference type="NCBI Taxonomy" id="158822"/>
    <lineage>
        <taxon>Bacteria</taxon>
        <taxon>Pseudomonadati</taxon>
        <taxon>Pseudomonadota</taxon>
        <taxon>Gammaproteobacteria</taxon>
        <taxon>Enterobacterales</taxon>
        <taxon>Enterobacteriaceae</taxon>
        <taxon>Cedecea</taxon>
    </lineage>
</organism>
<name>A0AAN0S4I0_9ENTR</name>
<dbReference type="Proteomes" id="UP000029516">
    <property type="component" value="Chromosome"/>
</dbReference>
<sequence length="186" mass="21436">MFIPSPFPEREKTKAIGNIVYSLSLPGEEENKSYGEHCLFSLPSRRGRKQKLWGTLFIPSPFPERKKTKAIGNIVYSLSLPAEEENKSYRKHCLFPLPSRRGRKQKLWGTLFIPSPFPERKKTKAIGNIVYSLSLPAEEENKSYGEHYLFPLPFRERVRVRVKIRSKAQFQLKSPSFSLRLASPGP</sequence>
<dbReference type="KEGG" id="cem:LH23_11185"/>
<evidence type="ECO:0000313" key="1">
    <source>
        <dbReference type="EMBL" id="AIR61204.1"/>
    </source>
</evidence>
<evidence type="ECO:0000313" key="2">
    <source>
        <dbReference type="Proteomes" id="UP000029516"/>
    </source>
</evidence>
<dbReference type="EMBL" id="CP009458">
    <property type="protein sequence ID" value="AIR61204.1"/>
    <property type="molecule type" value="Genomic_DNA"/>
</dbReference>